<comment type="miscellaneous">
    <text evidence="16">This function is generally fulfilled by the C-terminal part of HisG, which is missing in some bacteria such as this one.</text>
</comment>
<dbReference type="PROSITE" id="PS50862">
    <property type="entry name" value="AA_TRNA_LIGASE_II"/>
    <property type="match status" value="1"/>
</dbReference>
<dbReference type="InterPro" id="IPR045864">
    <property type="entry name" value="aa-tRNA-synth_II/BPL/LPL"/>
</dbReference>
<dbReference type="InterPro" id="IPR006195">
    <property type="entry name" value="aa-tRNA-synth_II"/>
</dbReference>
<evidence type="ECO:0000256" key="6">
    <source>
        <dbReference type="ARBA" id="ARBA00011496"/>
    </source>
</evidence>
<dbReference type="CDD" id="cd13595">
    <property type="entry name" value="PBP2_HisGs"/>
    <property type="match status" value="1"/>
</dbReference>
<dbReference type="InterPro" id="IPR024893">
    <property type="entry name" value="ATP_PRibTrfase_HisG_short"/>
</dbReference>
<dbReference type="Pfam" id="PF13393">
    <property type="entry name" value="tRNA-synt_His"/>
    <property type="match status" value="1"/>
</dbReference>
<dbReference type="InterPro" id="IPR041715">
    <property type="entry name" value="HisRS-like_core"/>
</dbReference>
<evidence type="ECO:0000313" key="19">
    <source>
        <dbReference type="EMBL" id="OUP52436.1"/>
    </source>
</evidence>
<evidence type="ECO:0000256" key="16">
    <source>
        <dbReference type="HAMAP-Rule" id="MF_00125"/>
    </source>
</evidence>
<evidence type="ECO:0000256" key="2">
    <source>
        <dbReference type="ARBA" id="ARBA00004496"/>
    </source>
</evidence>
<dbReference type="InterPro" id="IPR013820">
    <property type="entry name" value="ATP_PRibTrfase_cat"/>
</dbReference>
<dbReference type="FunFam" id="3.40.190.10:FF:000008">
    <property type="entry name" value="ATP phosphoribosyltransferase"/>
    <property type="match status" value="1"/>
</dbReference>
<dbReference type="UniPathway" id="UPA00031">
    <property type="reaction ID" value="UER00006"/>
</dbReference>
<comment type="function">
    <text evidence="15 16">Required for the first step of histidine biosynthesis. May allow the feedback regulation of ATP phosphoribosyltransferase activity by histidine.</text>
</comment>
<keyword evidence="10 17" id="KW-0808">Transferase</keyword>
<comment type="domain">
    <text evidence="17">Lacks the C-terminal regulatory region which is replaced by HisZ.</text>
</comment>
<comment type="similarity">
    <text evidence="4 16">Belongs to the class-II aminoacyl-tRNA synthetase family. HisZ subfamily.</text>
</comment>
<comment type="catalytic activity">
    <reaction evidence="1 17">
        <text>1-(5-phospho-beta-D-ribosyl)-ATP + diphosphate = 5-phospho-alpha-D-ribose 1-diphosphate + ATP</text>
        <dbReference type="Rhea" id="RHEA:18473"/>
        <dbReference type="ChEBI" id="CHEBI:30616"/>
        <dbReference type="ChEBI" id="CHEBI:33019"/>
        <dbReference type="ChEBI" id="CHEBI:58017"/>
        <dbReference type="ChEBI" id="CHEBI:73183"/>
        <dbReference type="EC" id="2.4.2.17"/>
    </reaction>
</comment>
<dbReference type="GO" id="GO:0003879">
    <property type="term" value="F:ATP phosphoribosyltransferase activity"/>
    <property type="evidence" value="ECO:0007669"/>
    <property type="project" value="UniProtKB-UniRule"/>
</dbReference>
<keyword evidence="8 17" id="KW-0028">Amino-acid biosynthesis</keyword>
<dbReference type="HAMAP" id="MF_00125">
    <property type="entry name" value="HisZ"/>
    <property type="match status" value="1"/>
</dbReference>
<dbReference type="GO" id="GO:0005524">
    <property type="term" value="F:ATP binding"/>
    <property type="evidence" value="ECO:0007669"/>
    <property type="project" value="UniProtKB-KW"/>
</dbReference>
<comment type="similarity">
    <text evidence="5 17">Belongs to the ATP phosphoribosyltransferase family. Short subfamily.</text>
</comment>
<keyword evidence="11 17" id="KW-0547">Nucleotide-binding</keyword>
<dbReference type="HAMAP" id="MF_01018">
    <property type="entry name" value="HisG_Short"/>
    <property type="match status" value="1"/>
</dbReference>
<gene>
    <name evidence="16" type="primary">hisZ</name>
    <name evidence="17" type="synonym">hisG</name>
    <name evidence="19" type="ORF">B5F17_09245</name>
</gene>
<evidence type="ECO:0000256" key="8">
    <source>
        <dbReference type="ARBA" id="ARBA00022605"/>
    </source>
</evidence>
<evidence type="ECO:0000256" key="5">
    <source>
        <dbReference type="ARBA" id="ARBA00009489"/>
    </source>
</evidence>
<accession>A0A1Y4L6V2</accession>
<dbReference type="PANTHER" id="PTHR21403">
    <property type="entry name" value="ATP PHOSPHORIBOSYLTRANSFERASE ATP-PRTASE"/>
    <property type="match status" value="1"/>
</dbReference>
<dbReference type="EC" id="2.4.2.17" evidence="17"/>
<evidence type="ECO:0000256" key="7">
    <source>
        <dbReference type="ARBA" id="ARBA00022490"/>
    </source>
</evidence>
<dbReference type="FunFam" id="3.40.190.10:FF:000011">
    <property type="entry name" value="ATP phosphoribosyltransferase"/>
    <property type="match status" value="1"/>
</dbReference>
<proteinExistence type="inferred from homology"/>
<evidence type="ECO:0000256" key="17">
    <source>
        <dbReference type="HAMAP-Rule" id="MF_01018"/>
    </source>
</evidence>
<evidence type="ECO:0000256" key="14">
    <source>
        <dbReference type="ARBA" id="ARBA00024861"/>
    </source>
</evidence>
<dbReference type="InterPro" id="IPR004517">
    <property type="entry name" value="HisZ"/>
</dbReference>
<dbReference type="GO" id="GO:0005737">
    <property type="term" value="C:cytoplasm"/>
    <property type="evidence" value="ECO:0007669"/>
    <property type="project" value="UniProtKB-SubCell"/>
</dbReference>
<dbReference type="SUPFAM" id="SSF55681">
    <property type="entry name" value="Class II aaRS and biotin synthetases"/>
    <property type="match status" value="1"/>
</dbReference>
<keyword evidence="12 17" id="KW-0067">ATP-binding</keyword>
<dbReference type="PANTHER" id="PTHR21403:SF8">
    <property type="entry name" value="ATP PHOSPHORIBOSYLTRANSFERASE"/>
    <property type="match status" value="1"/>
</dbReference>
<evidence type="ECO:0000313" key="20">
    <source>
        <dbReference type="Proteomes" id="UP000195897"/>
    </source>
</evidence>
<organism evidence="19 20">
    <name type="scientific">Butyricicoccus pullicaecorum</name>
    <dbReference type="NCBI Taxonomy" id="501571"/>
    <lineage>
        <taxon>Bacteria</taxon>
        <taxon>Bacillati</taxon>
        <taxon>Bacillota</taxon>
        <taxon>Clostridia</taxon>
        <taxon>Eubacteriales</taxon>
        <taxon>Butyricicoccaceae</taxon>
        <taxon>Butyricicoccus</taxon>
    </lineage>
</organism>
<evidence type="ECO:0000256" key="9">
    <source>
        <dbReference type="ARBA" id="ARBA00022676"/>
    </source>
</evidence>
<dbReference type="CDD" id="cd00773">
    <property type="entry name" value="HisRS-like_core"/>
    <property type="match status" value="1"/>
</dbReference>
<dbReference type="GO" id="GO:0140096">
    <property type="term" value="F:catalytic activity, acting on a protein"/>
    <property type="evidence" value="ECO:0007669"/>
    <property type="project" value="UniProtKB-ARBA"/>
</dbReference>
<dbReference type="NCBIfam" id="TIGR00070">
    <property type="entry name" value="hisG"/>
    <property type="match status" value="1"/>
</dbReference>
<evidence type="ECO:0000256" key="4">
    <source>
        <dbReference type="ARBA" id="ARBA00005539"/>
    </source>
</evidence>
<reference evidence="20" key="1">
    <citation type="submission" date="2017-04" db="EMBL/GenBank/DDBJ databases">
        <title>Function of individual gut microbiota members based on whole genome sequencing of pure cultures obtained from chicken caecum.</title>
        <authorList>
            <person name="Medvecky M."/>
            <person name="Cejkova D."/>
            <person name="Polansky O."/>
            <person name="Karasova D."/>
            <person name="Kubasova T."/>
            <person name="Cizek A."/>
            <person name="Rychlik I."/>
        </authorList>
    </citation>
    <scope>NUCLEOTIDE SEQUENCE [LARGE SCALE GENOMIC DNA]</scope>
    <source>
        <strain evidence="20">An180</strain>
    </source>
</reference>
<evidence type="ECO:0000259" key="18">
    <source>
        <dbReference type="PROSITE" id="PS50862"/>
    </source>
</evidence>
<comment type="subunit">
    <text evidence="6 17">Heteromultimer composed of HisG and HisZ subunits.</text>
</comment>
<keyword evidence="7 17" id="KW-0963">Cytoplasm</keyword>
<dbReference type="AlphaFoldDB" id="A0A1Y4L6V2"/>
<keyword evidence="9 17" id="KW-0328">Glycosyltransferase</keyword>
<evidence type="ECO:0000256" key="11">
    <source>
        <dbReference type="ARBA" id="ARBA00022741"/>
    </source>
</evidence>
<evidence type="ECO:0000256" key="10">
    <source>
        <dbReference type="ARBA" id="ARBA00022679"/>
    </source>
</evidence>
<dbReference type="EMBL" id="NFKK01000010">
    <property type="protein sequence ID" value="OUP52436.1"/>
    <property type="molecule type" value="Genomic_DNA"/>
</dbReference>
<dbReference type="GO" id="GO:0000105">
    <property type="term" value="P:L-histidine biosynthetic process"/>
    <property type="evidence" value="ECO:0007669"/>
    <property type="project" value="UniProtKB-UniRule"/>
</dbReference>
<comment type="caution">
    <text evidence="19">The sequence shown here is derived from an EMBL/GenBank/DDBJ whole genome shotgun (WGS) entry which is preliminary data.</text>
</comment>
<dbReference type="InterPro" id="IPR001348">
    <property type="entry name" value="ATP_PRibTrfase_HisG"/>
</dbReference>
<comment type="subcellular location">
    <subcellularLocation>
        <location evidence="2 17">Cytoplasm</location>
    </subcellularLocation>
</comment>
<evidence type="ECO:0000256" key="12">
    <source>
        <dbReference type="ARBA" id="ARBA00022840"/>
    </source>
</evidence>
<evidence type="ECO:0000256" key="1">
    <source>
        <dbReference type="ARBA" id="ARBA00000915"/>
    </source>
</evidence>
<dbReference type="Gene3D" id="3.30.930.10">
    <property type="entry name" value="Bira Bifunctional Protein, Domain 2"/>
    <property type="match status" value="1"/>
</dbReference>
<dbReference type="SUPFAM" id="SSF53850">
    <property type="entry name" value="Periplasmic binding protein-like II"/>
    <property type="match status" value="1"/>
</dbReference>
<keyword evidence="13 17" id="KW-0368">Histidine biosynthesis</keyword>
<comment type="function">
    <text evidence="14 17">Catalyzes the condensation of ATP and 5-phosphoribose 1-diphosphate to form N'-(5'-phosphoribosyl)-ATP (PR-ATP). Has a crucial role in the pathway because the rate of histidine biosynthesis seems to be controlled primarily by regulation of HisG enzymatic activity.</text>
</comment>
<evidence type="ECO:0000256" key="13">
    <source>
        <dbReference type="ARBA" id="ARBA00023102"/>
    </source>
</evidence>
<name>A0A1Y4L6V2_9FIRM</name>
<protein>
    <recommendedName>
        <fullName evidence="16 17">Multifunctional fusion protein</fullName>
    </recommendedName>
    <domain>
        <recommendedName>
            <fullName evidence="17">ATP phosphoribosyltransferase</fullName>
            <shortName evidence="17">ATP-PRT</shortName>
            <shortName evidence="17">ATP-PRTase</shortName>
            <ecNumber evidence="17">2.4.2.17</ecNumber>
        </recommendedName>
    </domain>
    <domain>
        <recommendedName>
            <fullName evidence="16">ATP phosphoribosyltransferase regulatory subunit</fullName>
        </recommendedName>
    </domain>
</protein>
<sequence>MNRYQISTPEGTRDLLFAPARRLRAVEQRVRQSLEDRGYSEVITPAIEYYDVFAQANPAVGQENMLKIVDRAGRICVARPDNTTPIARIAATRLEGAELPVRLYYSQKVFRSIAEGHGHKSEFLQVGAELIGSDGLEADLDILTAAFSALEQAEAGSFRIELGHAEIYKALIEALGVDEQTAEDIRRLIENKSFAALGDALAPYQGSAAYQALCAMPQLFGGVEVLDQVEHMTGNMRVLAAVAYLRRVYTALEQAGFGESVIIDLGLVHEMDYYTGIMFRGYLGGAGAAILAGGRYNALCAKFGRDLPAAGFGIDVERIAETGSEADNRQVRDTIRIALTKGRLEKKTLARMKAAGYDISELESPSRKLIFRLPNTNIEVVLAKAADVITYVEHGVCDLGVVGKDTIMEKGGSFYEMVDLGFGKCRFALATKKGKTIYGNYRTPVIATKYPEVTRAFFSRKNMDVETIKIEGSVELAPLLELADAIVDIVETGSTLKENGLEVIEDVAPISARVIVNLASAKMNKTAIQRIISDLERGGEEQ</sequence>
<dbReference type="Gene3D" id="3.40.190.10">
    <property type="entry name" value="Periplasmic binding protein-like II"/>
    <property type="match status" value="2"/>
</dbReference>
<evidence type="ECO:0000256" key="3">
    <source>
        <dbReference type="ARBA" id="ARBA00004667"/>
    </source>
</evidence>
<dbReference type="NCBIfam" id="TIGR00443">
    <property type="entry name" value="hisZ_biosyn_reg"/>
    <property type="match status" value="1"/>
</dbReference>
<evidence type="ECO:0000256" key="15">
    <source>
        <dbReference type="ARBA" id="ARBA00025246"/>
    </source>
</evidence>
<dbReference type="Pfam" id="PF01634">
    <property type="entry name" value="HisG"/>
    <property type="match status" value="1"/>
</dbReference>
<comment type="pathway">
    <text evidence="3 17">Amino-acid biosynthesis; L-histidine biosynthesis; L-histidine from 5-phospho-alpha-D-ribose 1-diphosphate: step 1/9.</text>
</comment>
<dbReference type="Proteomes" id="UP000195897">
    <property type="component" value="Unassembled WGS sequence"/>
</dbReference>
<feature type="domain" description="Aminoacyl-transfer RNA synthetases class-II family profile" evidence="18">
    <location>
        <begin position="1"/>
        <end position="466"/>
    </location>
</feature>